<keyword evidence="3" id="KW-1185">Reference proteome</keyword>
<dbReference type="Proteomes" id="UP001221686">
    <property type="component" value="Unassembled WGS sequence"/>
</dbReference>
<protein>
    <submittedName>
        <fullName evidence="2">Uncharacterized protein</fullName>
    </submittedName>
</protein>
<evidence type="ECO:0000256" key="1">
    <source>
        <dbReference type="SAM" id="SignalP"/>
    </source>
</evidence>
<dbReference type="RefSeq" id="WP_272091583.1">
    <property type="nucleotide sequence ID" value="NZ_JAQNDL010000004.1"/>
</dbReference>
<keyword evidence="1" id="KW-0732">Signal</keyword>
<feature type="signal peptide" evidence="1">
    <location>
        <begin position="1"/>
        <end position="25"/>
    </location>
</feature>
<comment type="caution">
    <text evidence="2">The sequence shown here is derived from an EMBL/GenBank/DDBJ whole genome shotgun (WGS) entry which is preliminary data.</text>
</comment>
<reference evidence="2 3" key="1">
    <citation type="submission" date="2022-11" db="EMBL/GenBank/DDBJ databases">
        <title>Minimal conservation of predation-associated metabolite biosynthetic gene clusters underscores biosynthetic potential of Myxococcota including descriptions for ten novel species: Archangium lansinium sp. nov., Myxococcus landrumus sp. nov., Nannocystis bai.</title>
        <authorList>
            <person name="Ahearne A."/>
            <person name="Stevens C."/>
            <person name="Dowd S."/>
        </authorList>
    </citation>
    <scope>NUCLEOTIDE SEQUENCE [LARGE SCALE GENOMIC DNA]</scope>
    <source>
        <strain evidence="2 3">BB15-2</strain>
    </source>
</reference>
<dbReference type="EMBL" id="JAQNDL010000004">
    <property type="protein sequence ID" value="MDC0723046.1"/>
    <property type="molecule type" value="Genomic_DNA"/>
</dbReference>
<proteinExistence type="predicted"/>
<gene>
    <name evidence="2" type="ORF">POL25_39525</name>
</gene>
<feature type="chain" id="PRO_5047176758" evidence="1">
    <location>
        <begin position="26"/>
        <end position="271"/>
    </location>
</feature>
<evidence type="ECO:0000313" key="2">
    <source>
        <dbReference type="EMBL" id="MDC0723046.1"/>
    </source>
</evidence>
<evidence type="ECO:0000313" key="3">
    <source>
        <dbReference type="Proteomes" id="UP001221686"/>
    </source>
</evidence>
<accession>A0ABT5EE11</accession>
<name>A0ABT5EE11_9BACT</name>
<organism evidence="2 3">
    <name type="scientific">Nannocystis bainbridge</name>
    <dbReference type="NCBI Taxonomy" id="2995303"/>
    <lineage>
        <taxon>Bacteria</taxon>
        <taxon>Pseudomonadati</taxon>
        <taxon>Myxococcota</taxon>
        <taxon>Polyangia</taxon>
        <taxon>Nannocystales</taxon>
        <taxon>Nannocystaceae</taxon>
        <taxon>Nannocystis</taxon>
    </lineage>
</organism>
<sequence length="271" mass="28351">MHRPVLYALSLMTCPSGLTMRPVLSALSLATCLATACAPSQEATRVELAVAVDAGRLVDAATDLGWTIHLDTARIAAGDLEFTIQGEMHALARLWDLLVPPAIAHPGHYAGGDVTGALPGSFVLDWVAGDGDELGRAELLTGNYHGCNIAFRRADELPAADPLAGHTAQFVGTARKDGRELGFTAILDLDDSAAVVGAPFDLEIDEGTTETLGLQLRLRDDGSGAALFDGIDFAALDPGDGTPVRIGPGDPAHNLVRRALQSHVFYTVAPL</sequence>